<comment type="caution">
    <text evidence="3">The sequence shown here is derived from an EMBL/GenBank/DDBJ whole genome shotgun (WGS) entry which is preliminary data.</text>
</comment>
<evidence type="ECO:0008006" key="5">
    <source>
        <dbReference type="Google" id="ProtNLM"/>
    </source>
</evidence>
<evidence type="ECO:0000313" key="3">
    <source>
        <dbReference type="EMBL" id="CCH77079.1"/>
    </source>
</evidence>
<organism evidence="3 4">
    <name type="scientific">Nostocoides japonicum T1-X7</name>
    <dbReference type="NCBI Taxonomy" id="1194083"/>
    <lineage>
        <taxon>Bacteria</taxon>
        <taxon>Bacillati</taxon>
        <taxon>Actinomycetota</taxon>
        <taxon>Actinomycetes</taxon>
        <taxon>Micrococcales</taxon>
        <taxon>Intrasporangiaceae</taxon>
        <taxon>Nostocoides</taxon>
    </lineage>
</organism>
<keyword evidence="2" id="KW-0472">Membrane</keyword>
<feature type="region of interest" description="Disordered" evidence="1">
    <location>
        <begin position="85"/>
        <end position="142"/>
    </location>
</feature>
<evidence type="ECO:0000256" key="2">
    <source>
        <dbReference type="SAM" id="Phobius"/>
    </source>
</evidence>
<proteinExistence type="predicted"/>
<keyword evidence="2" id="KW-0812">Transmembrane</keyword>
<dbReference type="STRING" id="1194083.BN12_1620003"/>
<feature type="compositionally biased region" description="Basic residues" evidence="1">
    <location>
        <begin position="108"/>
        <end position="118"/>
    </location>
</feature>
<protein>
    <recommendedName>
        <fullName evidence="5">Transmembrane protein</fullName>
    </recommendedName>
</protein>
<feature type="transmembrane region" description="Helical" evidence="2">
    <location>
        <begin position="41"/>
        <end position="59"/>
    </location>
</feature>
<evidence type="ECO:0000313" key="4">
    <source>
        <dbReference type="Proteomes" id="UP000035721"/>
    </source>
</evidence>
<feature type="compositionally biased region" description="Basic and acidic residues" evidence="1">
    <location>
        <begin position="129"/>
        <end position="142"/>
    </location>
</feature>
<reference evidence="3 4" key="1">
    <citation type="journal article" date="2013" name="ISME J.">
        <title>A metabolic model for members of the genus Tetrasphaera involved in enhanced biological phosphorus removal.</title>
        <authorList>
            <person name="Kristiansen R."/>
            <person name="Nguyen H.T.T."/>
            <person name="Saunders A.M."/>
            <person name="Nielsen J.L."/>
            <person name="Wimmer R."/>
            <person name="Le V.Q."/>
            <person name="McIlroy S.J."/>
            <person name="Petrovski S."/>
            <person name="Seviour R.J."/>
            <person name="Calteau A."/>
            <person name="Nielsen K.L."/>
            <person name="Nielsen P.H."/>
        </authorList>
    </citation>
    <scope>NUCLEOTIDE SEQUENCE [LARGE SCALE GENOMIC DNA]</scope>
    <source>
        <strain evidence="3 4">T1-X7</strain>
    </source>
</reference>
<dbReference type="Pfam" id="PF11239">
    <property type="entry name" value="DUF3040"/>
    <property type="match status" value="1"/>
</dbReference>
<dbReference type="OrthoDB" id="5244024at2"/>
<dbReference type="AlphaFoldDB" id="A0A077LYM7"/>
<sequence length="142" mass="15508">MPLSDREQHLLEQMEQALSAEDPKFASHMRGVGGLAQRRRYIVAAVGFLVGLGVVLVGVNLSNMWVGAIGFVVMVAAVVQAVAPPRKRKNQVPLGPVRPDGSVGTTHSRTRSKGRAPKARPSGTFMQRLEQRWDRRRGSGGW</sequence>
<keyword evidence="4" id="KW-1185">Reference proteome</keyword>
<dbReference type="InterPro" id="IPR021401">
    <property type="entry name" value="DUF3040"/>
</dbReference>
<name>A0A077LYM7_9MICO</name>
<gene>
    <name evidence="3" type="ORF">BN12_1620003</name>
</gene>
<dbReference type="Proteomes" id="UP000035721">
    <property type="component" value="Unassembled WGS sequence"/>
</dbReference>
<accession>A0A077LYM7</accession>
<evidence type="ECO:0000256" key="1">
    <source>
        <dbReference type="SAM" id="MobiDB-lite"/>
    </source>
</evidence>
<dbReference type="EMBL" id="CAJB01000071">
    <property type="protein sequence ID" value="CCH77079.1"/>
    <property type="molecule type" value="Genomic_DNA"/>
</dbReference>
<dbReference type="RefSeq" id="WP_048553969.1">
    <property type="nucleotide sequence ID" value="NZ_HF570958.1"/>
</dbReference>
<keyword evidence="2" id="KW-1133">Transmembrane helix</keyword>
<feature type="transmembrane region" description="Helical" evidence="2">
    <location>
        <begin position="65"/>
        <end position="83"/>
    </location>
</feature>